<evidence type="ECO:0000313" key="1">
    <source>
        <dbReference type="EMBL" id="MDO5970928.1"/>
    </source>
</evidence>
<accession>A0ABT8WD01</accession>
<dbReference type="GO" id="GO:0016757">
    <property type="term" value="F:glycosyltransferase activity"/>
    <property type="evidence" value="ECO:0007669"/>
    <property type="project" value="UniProtKB-KW"/>
</dbReference>
<dbReference type="SUPFAM" id="SSF53448">
    <property type="entry name" value="Nucleotide-diphospho-sugar transferases"/>
    <property type="match status" value="1"/>
</dbReference>
<dbReference type="EMBL" id="JAUOEK010000139">
    <property type="protein sequence ID" value="MDO5970928.1"/>
    <property type="molecule type" value="Genomic_DNA"/>
</dbReference>
<keyword evidence="1" id="KW-0808">Transferase</keyword>
<dbReference type="Gene3D" id="3.90.550.10">
    <property type="entry name" value="Spore Coat Polysaccharide Biosynthesis Protein SpsA, Chain A"/>
    <property type="match status" value="1"/>
</dbReference>
<name>A0ABT8WD01_9FLAO</name>
<dbReference type="InterPro" id="IPR029044">
    <property type="entry name" value="Nucleotide-diphossugar_trans"/>
</dbReference>
<keyword evidence="2" id="KW-1185">Reference proteome</keyword>
<dbReference type="Proteomes" id="UP001176883">
    <property type="component" value="Unassembled WGS sequence"/>
</dbReference>
<gene>
    <name evidence="1" type="ORF">Q4Q35_14040</name>
</gene>
<organism evidence="1 2">
    <name type="scientific">Flavivirga aquimarina</name>
    <dbReference type="NCBI Taxonomy" id="2027862"/>
    <lineage>
        <taxon>Bacteria</taxon>
        <taxon>Pseudomonadati</taxon>
        <taxon>Bacteroidota</taxon>
        <taxon>Flavobacteriia</taxon>
        <taxon>Flavobacteriales</taxon>
        <taxon>Flavobacteriaceae</taxon>
        <taxon>Flavivirga</taxon>
    </lineage>
</organism>
<protein>
    <submittedName>
        <fullName evidence="1">Glycosyltransferase</fullName>
        <ecNumber evidence="1">2.4.-.-</ecNumber>
    </submittedName>
</protein>
<keyword evidence="1" id="KW-0328">Glycosyltransferase</keyword>
<evidence type="ECO:0000313" key="2">
    <source>
        <dbReference type="Proteomes" id="UP001176883"/>
    </source>
</evidence>
<sequence length="285" mass="33444">MLSILIPAYNINTTLLVKELYNQIIECNIEFEILVYDDGSKSSINITNREINLLKNCTFKELPNNIGRSAIRNLLANDSKFENLLFIDAGTFPKKKSFIRDYISLKNKNVVHGGMTAMDETPKPPFKLRWVYTKKRESKKGLHSCNFFVKKNILKKNPFDETLKKYGYEDVLFFNSLKKKNIPVYSIENPVIHNTDDDANTFIRKNEDAIENLVRLINDNKLEKDKVGISKYYYQLKKIKLDRLLINVFKILKPFLTRNFNSSYPSLLLYDFYRLGYFCLLKTKK</sequence>
<proteinExistence type="predicted"/>
<dbReference type="RefSeq" id="WP_303278625.1">
    <property type="nucleotide sequence ID" value="NZ_JAUOEK010000139.1"/>
</dbReference>
<reference evidence="1" key="1">
    <citation type="submission" date="2023-07" db="EMBL/GenBank/DDBJ databases">
        <title>Two novel species in the genus Flavivirga.</title>
        <authorList>
            <person name="Kwon K."/>
        </authorList>
    </citation>
    <scope>NUCLEOTIDE SEQUENCE</scope>
    <source>
        <strain evidence="1">KCTC 52353</strain>
    </source>
</reference>
<dbReference type="EC" id="2.4.-.-" evidence="1"/>
<comment type="caution">
    <text evidence="1">The sequence shown here is derived from an EMBL/GenBank/DDBJ whole genome shotgun (WGS) entry which is preliminary data.</text>
</comment>